<evidence type="ECO:0008006" key="3">
    <source>
        <dbReference type="Google" id="ProtNLM"/>
    </source>
</evidence>
<organism evidence="1 2">
    <name type="scientific">Actinoplanes couchii</name>
    <dbReference type="NCBI Taxonomy" id="403638"/>
    <lineage>
        <taxon>Bacteria</taxon>
        <taxon>Bacillati</taxon>
        <taxon>Actinomycetota</taxon>
        <taxon>Actinomycetes</taxon>
        <taxon>Micromonosporales</taxon>
        <taxon>Micromonosporaceae</taxon>
        <taxon>Actinoplanes</taxon>
    </lineage>
</organism>
<accession>A0ABQ3XDL8</accession>
<protein>
    <recommendedName>
        <fullName evidence="3">Proteinase inhibitor I4 serpin</fullName>
    </recommendedName>
</protein>
<dbReference type="RefSeq" id="WP_203798363.1">
    <property type="nucleotide sequence ID" value="NZ_BAAAQE010000018.1"/>
</dbReference>
<keyword evidence="2" id="KW-1185">Reference proteome</keyword>
<evidence type="ECO:0000313" key="2">
    <source>
        <dbReference type="Proteomes" id="UP000612282"/>
    </source>
</evidence>
<evidence type="ECO:0000313" key="1">
    <source>
        <dbReference type="EMBL" id="GID56566.1"/>
    </source>
</evidence>
<comment type="caution">
    <text evidence="1">The sequence shown here is derived from an EMBL/GenBank/DDBJ whole genome shotgun (WGS) entry which is preliminary data.</text>
</comment>
<gene>
    <name evidence="1" type="ORF">Aco03nite_049700</name>
</gene>
<name>A0ABQ3XDL8_9ACTN</name>
<sequence>MDEKWIPALARYAARLHGVAGDEHHVASPLGAWLLLALTAAATAPAQPDADPAVAELAAVLGVEPGVAAEVAAGLLADPHPLVAVATAMWHAAGVDPEHRYAGLPEQTERGVIPDAAGLDRWARERTGGLIEKFPGDPAGVPVMLASALAARVRWEVPFEVTAASALGADSPWASRLTHVLRKPVRGHEAFVAGTDQAGDVIAHRAVATTEASDTRVALRVVSVAASRDVPPEDVLAAAYEIACDDRDRRRKPLADLPLGESPLWTIREWAGSSEWCDAVLPCWSAASEHDLTGPGLGFGPAARALLAGTEMGGDAVEFGAVQSAMARFGRNGFDVASLTGLTVGGAAPEEPSRSRIAELRFAHPYAVVAVATQQRWDDRRLIDGPWHGVPVFSAWVGEPEDVPVEDRDPDEWDD</sequence>
<proteinExistence type="predicted"/>
<dbReference type="Proteomes" id="UP000612282">
    <property type="component" value="Unassembled WGS sequence"/>
</dbReference>
<dbReference type="EMBL" id="BOMG01000060">
    <property type="protein sequence ID" value="GID56566.1"/>
    <property type="molecule type" value="Genomic_DNA"/>
</dbReference>
<reference evidence="1 2" key="1">
    <citation type="submission" date="2021-01" db="EMBL/GenBank/DDBJ databases">
        <title>Whole genome shotgun sequence of Actinoplanes couchii NBRC 106145.</title>
        <authorList>
            <person name="Komaki H."/>
            <person name="Tamura T."/>
        </authorList>
    </citation>
    <scope>NUCLEOTIDE SEQUENCE [LARGE SCALE GENOMIC DNA]</scope>
    <source>
        <strain evidence="1 2">NBRC 106145</strain>
    </source>
</reference>